<sequence>MTPPPRQRPQRNPQFSTASRLIVLREPSARPAPVHKDESLGLSSSQTDETLEWGTHAVTPNDLLPTSTAETSAFHARSHALHASLQGEYEQRSHWHRSRQQTNSRTALLPLPTPPSSPPISIRPPAFFQACFATPPKHNDTTHEDAPEAIAHASSTPAHETTVSVFPVASAVPPPPSPTSSLRSLSPESELAALPARPPAPPSTFASSVRIHGWHRVGSLARGWIVYDLQVTTSSGPTISVHKRYSDFCTLADELRREAPAYAAHLPLLPPQHVGLWHRYHPSFLEERRRALQHWLAQTLLDRRWGQTQAYKDWILAR</sequence>
<evidence type="ECO:0000259" key="2">
    <source>
        <dbReference type="PROSITE" id="PS50195"/>
    </source>
</evidence>
<dbReference type="GO" id="GO:0005768">
    <property type="term" value="C:endosome"/>
    <property type="evidence" value="ECO:0007669"/>
    <property type="project" value="TreeGrafter"/>
</dbReference>
<dbReference type="PANTHER" id="PTHR10555">
    <property type="entry name" value="SORTING NEXIN"/>
    <property type="match status" value="1"/>
</dbReference>
<dbReference type="Gene3D" id="3.30.1520.10">
    <property type="entry name" value="Phox-like domain"/>
    <property type="match status" value="1"/>
</dbReference>
<proteinExistence type="predicted"/>
<keyword evidence="4" id="KW-1185">Reference proteome</keyword>
<feature type="region of interest" description="Disordered" evidence="1">
    <location>
        <begin position="1"/>
        <end position="49"/>
    </location>
</feature>
<dbReference type="Pfam" id="PF00787">
    <property type="entry name" value="PX"/>
    <property type="match status" value="1"/>
</dbReference>
<dbReference type="InterPro" id="IPR001683">
    <property type="entry name" value="PX_dom"/>
</dbReference>
<dbReference type="EMBL" id="LGAV01000005">
    <property type="protein sequence ID" value="KOS13649.1"/>
    <property type="molecule type" value="Genomic_DNA"/>
</dbReference>
<evidence type="ECO:0000313" key="3">
    <source>
        <dbReference type="EMBL" id="KOS13649.1"/>
    </source>
</evidence>
<dbReference type="GO" id="GO:0035091">
    <property type="term" value="F:phosphatidylinositol binding"/>
    <property type="evidence" value="ECO:0007669"/>
    <property type="project" value="InterPro"/>
</dbReference>
<dbReference type="PANTHER" id="PTHR10555:SF170">
    <property type="entry name" value="FI18122P1"/>
    <property type="match status" value="1"/>
</dbReference>
<dbReference type="RefSeq" id="XP_017991281.1">
    <property type="nucleotide sequence ID" value="XM_018136513.1"/>
</dbReference>
<dbReference type="Proteomes" id="UP000037751">
    <property type="component" value="Unassembled WGS sequence"/>
</dbReference>
<comment type="caution">
    <text evidence="3">The sequence shown here is derived from an EMBL/GenBank/DDBJ whole genome shotgun (WGS) entry which is preliminary data.</text>
</comment>
<feature type="region of interest" description="Disordered" evidence="1">
    <location>
        <begin position="95"/>
        <end position="115"/>
    </location>
</feature>
<dbReference type="GeneID" id="28728388"/>
<dbReference type="PROSITE" id="PS50195">
    <property type="entry name" value="PX"/>
    <property type="match status" value="1"/>
</dbReference>
<dbReference type="SUPFAM" id="SSF64268">
    <property type="entry name" value="PX domain"/>
    <property type="match status" value="1"/>
</dbReference>
<gene>
    <name evidence="3" type="ORF">Malapachy_2018</name>
</gene>
<feature type="compositionally biased region" description="Low complexity" evidence="1">
    <location>
        <begin position="179"/>
        <end position="195"/>
    </location>
</feature>
<dbReference type="AlphaFoldDB" id="A0A0M9VNR7"/>
<name>A0A0M9VNR7_9BASI</name>
<feature type="region of interest" description="Disordered" evidence="1">
    <location>
        <begin position="169"/>
        <end position="199"/>
    </location>
</feature>
<protein>
    <submittedName>
        <fullName evidence="3">Phox-like protein</fullName>
    </submittedName>
</protein>
<feature type="domain" description="PX" evidence="2">
    <location>
        <begin position="205"/>
        <end position="318"/>
    </location>
</feature>
<evidence type="ECO:0000256" key="1">
    <source>
        <dbReference type="SAM" id="MobiDB-lite"/>
    </source>
</evidence>
<reference evidence="3 4" key="1">
    <citation type="submission" date="2015-07" db="EMBL/GenBank/DDBJ databases">
        <title>Draft Genome Sequence of Malassezia furfur CBS1878 and Malassezia pachydermatis CBS1879.</title>
        <authorList>
            <person name="Triana S."/>
            <person name="Ohm R."/>
            <person name="Gonzalez A."/>
            <person name="DeCock H."/>
            <person name="Restrepo S."/>
            <person name="Celis A."/>
        </authorList>
    </citation>
    <scope>NUCLEOTIDE SEQUENCE [LARGE SCALE GENOMIC DNA]</scope>
    <source>
        <strain evidence="3 4">CBS 1879</strain>
    </source>
</reference>
<dbReference type="InterPro" id="IPR036871">
    <property type="entry name" value="PX_dom_sf"/>
</dbReference>
<accession>A0A0M9VNR7</accession>
<dbReference type="OrthoDB" id="10254720at2759"/>
<dbReference type="VEuPathDB" id="FungiDB:Malapachy_2018"/>
<evidence type="ECO:0000313" key="4">
    <source>
        <dbReference type="Proteomes" id="UP000037751"/>
    </source>
</evidence>
<dbReference type="STRING" id="77020.A0A0M9VNR7"/>
<organism evidence="3 4">
    <name type="scientific">Malassezia pachydermatis</name>
    <dbReference type="NCBI Taxonomy" id="77020"/>
    <lineage>
        <taxon>Eukaryota</taxon>
        <taxon>Fungi</taxon>
        <taxon>Dikarya</taxon>
        <taxon>Basidiomycota</taxon>
        <taxon>Ustilaginomycotina</taxon>
        <taxon>Malasseziomycetes</taxon>
        <taxon>Malasseziales</taxon>
        <taxon>Malasseziaceae</taxon>
        <taxon>Malassezia</taxon>
    </lineage>
</organism>